<dbReference type="KEGG" id="psco:LY89DRAFT_740676"/>
<dbReference type="InParanoid" id="A0A132BAZ1"/>
<dbReference type="InterPro" id="IPR045518">
    <property type="entry name" value="2EXR"/>
</dbReference>
<sequence>MTADTPDIQAPSIPSSRFTRRFIELMQPKARTSASPAPASDLQVALVSTSSISDTLAAATLDEDSTVNETENERNSSILSTFTSFINLPVEIRNQIWREYIEDNPRVIRLARTSNPPAIFCQINQKFRAERELYGYVDLKRQTQDGKELTTIFHPEVDLLYLPAARSIQVAHAGLRQADSGIYRDTIMSILGASDALLRIRNIAYPGPLFYSPEAFVLPLPNLETFFIILWESPQRRKGYRWQLSQRFDDRPQVQHLQRLVSADSPNARVLICLNRVWEEDP</sequence>
<proteinExistence type="predicted"/>
<dbReference type="EMBL" id="KQ947431">
    <property type="protein sequence ID" value="KUJ09590.1"/>
    <property type="molecule type" value="Genomic_DNA"/>
</dbReference>
<dbReference type="RefSeq" id="XP_018063945.1">
    <property type="nucleotide sequence ID" value="XM_018220618.1"/>
</dbReference>
<dbReference type="GeneID" id="28830344"/>
<evidence type="ECO:0000259" key="1">
    <source>
        <dbReference type="Pfam" id="PF20150"/>
    </source>
</evidence>
<accession>A0A132BAZ1</accession>
<evidence type="ECO:0000313" key="3">
    <source>
        <dbReference type="Proteomes" id="UP000070700"/>
    </source>
</evidence>
<dbReference type="Proteomes" id="UP000070700">
    <property type="component" value="Unassembled WGS sequence"/>
</dbReference>
<protein>
    <recommendedName>
        <fullName evidence="1">2EXR domain-containing protein</fullName>
    </recommendedName>
</protein>
<dbReference type="OrthoDB" id="3565152at2759"/>
<evidence type="ECO:0000313" key="2">
    <source>
        <dbReference type="EMBL" id="KUJ09590.1"/>
    </source>
</evidence>
<dbReference type="AlphaFoldDB" id="A0A132BAZ1"/>
<dbReference type="Pfam" id="PF20150">
    <property type="entry name" value="2EXR"/>
    <property type="match status" value="1"/>
</dbReference>
<keyword evidence="3" id="KW-1185">Reference proteome</keyword>
<organism evidence="2 3">
    <name type="scientific">Mollisia scopiformis</name>
    <name type="common">Conifer needle endophyte fungus</name>
    <name type="synonym">Phialocephala scopiformis</name>
    <dbReference type="NCBI Taxonomy" id="149040"/>
    <lineage>
        <taxon>Eukaryota</taxon>
        <taxon>Fungi</taxon>
        <taxon>Dikarya</taxon>
        <taxon>Ascomycota</taxon>
        <taxon>Pezizomycotina</taxon>
        <taxon>Leotiomycetes</taxon>
        <taxon>Helotiales</taxon>
        <taxon>Mollisiaceae</taxon>
        <taxon>Mollisia</taxon>
    </lineage>
</organism>
<reference evidence="2 3" key="1">
    <citation type="submission" date="2015-10" db="EMBL/GenBank/DDBJ databases">
        <title>Full genome of DAOMC 229536 Phialocephala scopiformis, a fungal endophyte of spruce producing the potent anti-insectan compound rugulosin.</title>
        <authorList>
            <consortium name="DOE Joint Genome Institute"/>
            <person name="Walker A.K."/>
            <person name="Frasz S.L."/>
            <person name="Seifert K.A."/>
            <person name="Miller J.D."/>
            <person name="Mondo S.J."/>
            <person name="Labutti K."/>
            <person name="Lipzen A."/>
            <person name="Dockter R."/>
            <person name="Kennedy M."/>
            <person name="Grigoriev I.V."/>
            <person name="Spatafora J.W."/>
        </authorList>
    </citation>
    <scope>NUCLEOTIDE SEQUENCE [LARGE SCALE GENOMIC DNA]</scope>
    <source>
        <strain evidence="2 3">CBS 120377</strain>
    </source>
</reference>
<gene>
    <name evidence="2" type="ORF">LY89DRAFT_740676</name>
</gene>
<feature type="domain" description="2EXR" evidence="1">
    <location>
        <begin position="82"/>
        <end position="160"/>
    </location>
</feature>
<name>A0A132BAZ1_MOLSC</name>